<proteinExistence type="predicted"/>
<organism evidence="2 3">
    <name type="scientific">Plectus sambesii</name>
    <dbReference type="NCBI Taxonomy" id="2011161"/>
    <lineage>
        <taxon>Eukaryota</taxon>
        <taxon>Metazoa</taxon>
        <taxon>Ecdysozoa</taxon>
        <taxon>Nematoda</taxon>
        <taxon>Chromadorea</taxon>
        <taxon>Plectida</taxon>
        <taxon>Plectina</taxon>
        <taxon>Plectoidea</taxon>
        <taxon>Plectidae</taxon>
        <taxon>Plectus</taxon>
    </lineage>
</organism>
<dbReference type="AlphaFoldDB" id="A0A914VHN3"/>
<protein>
    <submittedName>
        <fullName evidence="3">Uncharacterized protein</fullName>
    </submittedName>
</protein>
<sequence length="160" mass="17220">MAQLRLEEQPRLLQSLAVEAYRKAFNQELPKPEMPAVFREEHGEIAQASGSTSFLGSQLRGPGLLGGVPPTPSGGGSSINSNISTNNRGSYSNSMTFTNVARPYPAAPAYHIPSLLNLRHSAPPGYGPVLGSRTASIRGGYLHPSAPHRYPRARWAGRPY</sequence>
<dbReference type="WBParaSite" id="PSAMB.scaffold20041size764.g38002.t1">
    <property type="protein sequence ID" value="PSAMB.scaffold20041size764.g38002.t1"/>
    <property type="gene ID" value="PSAMB.scaffold20041size764.g38002"/>
</dbReference>
<reference evidence="3" key="1">
    <citation type="submission" date="2022-11" db="UniProtKB">
        <authorList>
            <consortium name="WormBaseParasite"/>
        </authorList>
    </citation>
    <scope>IDENTIFICATION</scope>
</reference>
<keyword evidence="2" id="KW-1185">Reference proteome</keyword>
<name>A0A914VHN3_9BILA</name>
<dbReference type="Proteomes" id="UP000887566">
    <property type="component" value="Unplaced"/>
</dbReference>
<feature type="compositionally biased region" description="Low complexity" evidence="1">
    <location>
        <begin position="78"/>
        <end position="88"/>
    </location>
</feature>
<feature type="region of interest" description="Disordered" evidence="1">
    <location>
        <begin position="59"/>
        <end position="88"/>
    </location>
</feature>
<accession>A0A914VHN3</accession>
<evidence type="ECO:0000313" key="2">
    <source>
        <dbReference type="Proteomes" id="UP000887566"/>
    </source>
</evidence>
<evidence type="ECO:0000256" key="1">
    <source>
        <dbReference type="SAM" id="MobiDB-lite"/>
    </source>
</evidence>
<evidence type="ECO:0000313" key="3">
    <source>
        <dbReference type="WBParaSite" id="PSAMB.scaffold20041size764.g38002.t1"/>
    </source>
</evidence>